<dbReference type="PANTHER" id="PTHR11017">
    <property type="entry name" value="LEUCINE-RICH REPEAT-CONTAINING PROTEIN"/>
    <property type="match status" value="1"/>
</dbReference>
<dbReference type="OMA" id="ELKMSYF"/>
<dbReference type="InterPro" id="IPR058192">
    <property type="entry name" value="WHD_ROQ1-like"/>
</dbReference>
<dbReference type="SUPFAM" id="SSF52058">
    <property type="entry name" value="L domain-like"/>
    <property type="match status" value="1"/>
</dbReference>
<dbReference type="EMBL" id="CM000846">
    <property type="protein sequence ID" value="KRH17936.1"/>
    <property type="molecule type" value="Genomic_DNA"/>
</dbReference>
<dbReference type="RefSeq" id="XP_040863804.1">
    <property type="nucleotide sequence ID" value="XM_041007870.1"/>
</dbReference>
<reference evidence="6 7" key="1">
    <citation type="journal article" date="2010" name="Nature">
        <title>Genome sequence of the palaeopolyploid soybean.</title>
        <authorList>
            <person name="Schmutz J."/>
            <person name="Cannon S.B."/>
            <person name="Schlueter J."/>
            <person name="Ma J."/>
            <person name="Mitros T."/>
            <person name="Nelson W."/>
            <person name="Hyten D.L."/>
            <person name="Song Q."/>
            <person name="Thelen J.J."/>
            <person name="Cheng J."/>
            <person name="Xu D."/>
            <person name="Hellsten U."/>
            <person name="May G.D."/>
            <person name="Yu Y."/>
            <person name="Sakurai T."/>
            <person name="Umezawa T."/>
            <person name="Bhattacharyya M.K."/>
            <person name="Sandhu D."/>
            <person name="Valliyodan B."/>
            <person name="Lindquist E."/>
            <person name="Peto M."/>
            <person name="Grant D."/>
            <person name="Shu S."/>
            <person name="Goodstein D."/>
            <person name="Barry K."/>
            <person name="Futrell-Griggs M."/>
            <person name="Abernathy B."/>
            <person name="Du J."/>
            <person name="Tian Z."/>
            <person name="Zhu L."/>
            <person name="Gill N."/>
            <person name="Joshi T."/>
            <person name="Libault M."/>
            <person name="Sethuraman A."/>
            <person name="Zhang X.-C."/>
            <person name="Shinozaki K."/>
            <person name="Nguyen H.T."/>
            <person name="Wing R.A."/>
            <person name="Cregan P."/>
            <person name="Specht J."/>
            <person name="Grimwood J."/>
            <person name="Rokhsar D."/>
            <person name="Stacey G."/>
            <person name="Shoemaker R.C."/>
            <person name="Jackson S.A."/>
        </authorList>
    </citation>
    <scope>NUCLEOTIDE SEQUENCE [LARGE SCALE GENOMIC DNA]</scope>
    <source>
        <strain evidence="7">cv. Williams 82</strain>
        <tissue evidence="6">Callus</tissue>
    </source>
</reference>
<dbReference type="SMART" id="SM00255">
    <property type="entry name" value="TIR"/>
    <property type="match status" value="1"/>
</dbReference>
<dbReference type="KEGG" id="gmx:100813640"/>
<dbReference type="GO" id="GO:0043531">
    <property type="term" value="F:ADP binding"/>
    <property type="evidence" value="ECO:0007669"/>
    <property type="project" value="InterPro"/>
</dbReference>
<gene>
    <name evidence="7" type="primary">LOC100813640</name>
    <name evidence="6" type="ORF">GLYMA_13G028100</name>
</gene>
<evidence type="ECO:0000259" key="5">
    <source>
        <dbReference type="PROSITE" id="PS50104"/>
    </source>
</evidence>
<evidence type="ECO:0000256" key="4">
    <source>
        <dbReference type="ARBA" id="ARBA00023027"/>
    </source>
</evidence>
<evidence type="ECO:0000256" key="2">
    <source>
        <dbReference type="ARBA" id="ARBA00022737"/>
    </source>
</evidence>
<name>K7LYT2_SOYBN</name>
<dbReference type="SUPFAM" id="SSF52200">
    <property type="entry name" value="Toll/Interleukin receptor TIR domain"/>
    <property type="match status" value="1"/>
</dbReference>
<dbReference type="GO" id="GO:0007165">
    <property type="term" value="P:signal transduction"/>
    <property type="evidence" value="ECO:0007669"/>
    <property type="project" value="InterPro"/>
</dbReference>
<evidence type="ECO:0000313" key="7">
    <source>
        <dbReference type="EnsemblPlants" id="KRH17936"/>
    </source>
</evidence>
<dbReference type="InterPro" id="IPR000157">
    <property type="entry name" value="TIR_dom"/>
</dbReference>
<dbReference type="Gene3D" id="3.40.50.10140">
    <property type="entry name" value="Toll/interleukin-1 receptor homology (TIR) domain"/>
    <property type="match status" value="1"/>
</dbReference>
<dbReference type="RefSeq" id="XP_006593899.1">
    <property type="nucleotide sequence ID" value="XM_006593836.4"/>
</dbReference>
<dbReference type="RefSeq" id="XP_014621891.1">
    <property type="nucleotide sequence ID" value="XM_014766405.3"/>
</dbReference>
<sequence>MAEKMINVVASSSGSASKVFPKKYDVFLSFRGEDTRRNFTCHLYEALMQKKIKTYIDEQLEKGDQIALALTKAIEDSCISIVIFSDNYASSKWCLGELFKILECKKEKGQIVIPVFYNIDPSHVRKQIGSYKQAFAKLEGEPECNKWKDALTEAANLVGLDSKNYRNDVELLKDIVRAVSEKLPRRYQNQSKGLVGIEEHYKRIESFLNNGSSEVRTLGIWGMGGIGKSTLATALYNELSPEFEGHCFFINVFDKSEMSNLQGKRVFIVLDDVATSEQLEKLIGEYDFLGLGSRVIVTSRNKQMLSLVDEIYSVEELSSHHSLQLFCLTVFGEEQPKDGYEDLSRRVIFYCKGIPLALKILGKSLRQKCKDAWESELRKIQKILNVEIHNELKLSYYDLDCSQKEIFLDLACFFKGGKRDWVAGLLEAFGFFPASEIEVLLDKSLIRISKYNEIEMHDLTQEMGREIIRQQSIKDPGRRSRLCKHEEVVDVLKHNKGTDVVEGIILNLHKLTGDLFLSSDSLAKMTNLRFLRIHKGWRSNNQFNVFLSNGLESLSNKLRYLHWDECCLESLPSNFCAEQLVEISMPRSKLKKLWDGVQNLVSLKTIDLQESRDLIEIPDLFMAKKLERVYLNHCKSLYQIHLNSKSLYVLDLLGCSSLKEFTVTSEEMIDLMLSHTAICTLSSPIDHLLSLEVLDLSGTNVEILPANIKNLSMMRKLKLDDFCTKLMYLPELPPSLTELHLNNCQRLMSLPKLPSSLRELHLNNCWRLVSLPKLPPSLRELHLNNFWRLMSLPKIPPSLRELHLNNCRRLVSLPKLPPGVKEVSAINCISLKTDITQRLVLQHMYQSRIPYLNKDPTYREDEYFFFPGDHVTNSKYGFHTEESSITIPYLPKSHLCGFIYCIILLEGSVLKDNRFSCAIYRDDMLISLDHRRIIGCEKLISDHVLFWYHDINKFGGISEVYDHFCHITFVFKFNYNKESIKGCGVFPVYESNLLYTMRELDPLPQLLSPAKETKKKNCLPFKARLRGFCNSNGGGR</sequence>
<dbReference type="InterPro" id="IPR042197">
    <property type="entry name" value="Apaf_helical"/>
</dbReference>
<dbReference type="HOGENOM" id="CLU_001561_0_0_1"/>
<dbReference type="Gramene" id="KRH17936">
    <property type="protein sequence ID" value="KRH17936"/>
    <property type="gene ID" value="GLYMA_13G028100"/>
</dbReference>
<dbReference type="OrthoDB" id="1049908at2759"/>
<dbReference type="InterPro" id="IPR036390">
    <property type="entry name" value="WH_DNA-bd_sf"/>
</dbReference>
<dbReference type="RefSeq" id="XP_014621888.1">
    <property type="nucleotide sequence ID" value="XM_014766402.3"/>
</dbReference>
<dbReference type="FunFam" id="3.40.50.10140:FF:000007">
    <property type="entry name" value="Disease resistance protein (TIR-NBS-LRR class)"/>
    <property type="match status" value="1"/>
</dbReference>
<dbReference type="GO" id="GO:0006952">
    <property type="term" value="P:defense response"/>
    <property type="evidence" value="ECO:0007669"/>
    <property type="project" value="UniProtKB-KW"/>
</dbReference>
<keyword evidence="3" id="KW-0611">Plant defense</keyword>
<dbReference type="InterPro" id="IPR032675">
    <property type="entry name" value="LRR_dom_sf"/>
</dbReference>
<dbReference type="PANTHER" id="PTHR11017:SF243">
    <property type="entry name" value="ADP-RIBOSYL CYCLASE_CYCLIC ADP-RIBOSE HYDROLASE"/>
    <property type="match status" value="1"/>
</dbReference>
<dbReference type="InterPro" id="IPR035897">
    <property type="entry name" value="Toll_tir_struct_dom_sf"/>
</dbReference>
<evidence type="ECO:0000313" key="6">
    <source>
        <dbReference type="EMBL" id="KRH17936.1"/>
    </source>
</evidence>
<dbReference type="SMART" id="SM00364">
    <property type="entry name" value="LRR_BAC"/>
    <property type="match status" value="4"/>
</dbReference>
<organism evidence="7">
    <name type="scientific">Glycine max</name>
    <name type="common">Soybean</name>
    <name type="synonym">Glycine hispida</name>
    <dbReference type="NCBI Taxonomy" id="3847"/>
    <lineage>
        <taxon>Eukaryota</taxon>
        <taxon>Viridiplantae</taxon>
        <taxon>Streptophyta</taxon>
        <taxon>Embryophyta</taxon>
        <taxon>Tracheophyta</taxon>
        <taxon>Spermatophyta</taxon>
        <taxon>Magnoliopsida</taxon>
        <taxon>eudicotyledons</taxon>
        <taxon>Gunneridae</taxon>
        <taxon>Pentapetalae</taxon>
        <taxon>rosids</taxon>
        <taxon>fabids</taxon>
        <taxon>Fabales</taxon>
        <taxon>Fabaceae</taxon>
        <taxon>Papilionoideae</taxon>
        <taxon>50 kb inversion clade</taxon>
        <taxon>NPAAA clade</taxon>
        <taxon>indigoferoid/millettioid clade</taxon>
        <taxon>Phaseoleae</taxon>
        <taxon>Glycine</taxon>
        <taxon>Glycine subgen. Soja</taxon>
    </lineage>
</organism>
<evidence type="ECO:0000256" key="3">
    <source>
        <dbReference type="ARBA" id="ARBA00022821"/>
    </source>
</evidence>
<dbReference type="GeneID" id="100813640"/>
<dbReference type="RefSeq" id="XP_014621890.1">
    <property type="nucleotide sequence ID" value="XM_014766404.3"/>
</dbReference>
<dbReference type="Gene3D" id="1.10.8.430">
    <property type="entry name" value="Helical domain of apoptotic protease-activating factors"/>
    <property type="match status" value="1"/>
</dbReference>
<dbReference type="PROSITE" id="PS50104">
    <property type="entry name" value="TIR"/>
    <property type="match status" value="1"/>
</dbReference>
<dbReference type="RefSeq" id="XP_014621886.1">
    <property type="nucleotide sequence ID" value="XM_014766400.3"/>
</dbReference>
<dbReference type="EnsemblPlants" id="KRH17936">
    <property type="protein sequence ID" value="KRH17936"/>
    <property type="gene ID" value="GLYMA_13G028100"/>
</dbReference>
<dbReference type="InterPro" id="IPR011713">
    <property type="entry name" value="Leu-rich_rpt_3"/>
</dbReference>
<evidence type="ECO:0000313" key="8">
    <source>
        <dbReference type="Proteomes" id="UP000008827"/>
    </source>
</evidence>
<dbReference type="SUPFAM" id="SSF46785">
    <property type="entry name" value="Winged helix' DNA-binding domain"/>
    <property type="match status" value="1"/>
</dbReference>
<dbReference type="RefSeq" id="XP_040863803.1">
    <property type="nucleotide sequence ID" value="XM_041007869.1"/>
</dbReference>
<keyword evidence="4" id="KW-0520">NAD</keyword>
<reference evidence="7" key="2">
    <citation type="submission" date="2018-02" db="UniProtKB">
        <authorList>
            <consortium name="EnsemblPlants"/>
        </authorList>
    </citation>
    <scope>IDENTIFICATION</scope>
    <source>
        <strain evidence="7">Williams 82</strain>
    </source>
</reference>
<evidence type="ECO:0000256" key="1">
    <source>
        <dbReference type="ARBA" id="ARBA00022614"/>
    </source>
</evidence>
<feature type="domain" description="TIR" evidence="5">
    <location>
        <begin position="22"/>
        <end position="183"/>
    </location>
</feature>
<dbReference type="Gene3D" id="3.80.10.10">
    <property type="entry name" value="Ribonuclease Inhibitor"/>
    <property type="match status" value="2"/>
</dbReference>
<dbReference type="Pfam" id="PF00931">
    <property type="entry name" value="NB-ARC"/>
    <property type="match status" value="2"/>
</dbReference>
<reference evidence="6" key="3">
    <citation type="submission" date="2018-07" db="EMBL/GenBank/DDBJ databases">
        <title>WGS assembly of Glycine max.</title>
        <authorList>
            <person name="Schmutz J."/>
            <person name="Cannon S."/>
            <person name="Schlueter J."/>
            <person name="Ma J."/>
            <person name="Mitros T."/>
            <person name="Nelson W."/>
            <person name="Hyten D."/>
            <person name="Song Q."/>
            <person name="Thelen J."/>
            <person name="Cheng J."/>
            <person name="Xu D."/>
            <person name="Hellsten U."/>
            <person name="May G."/>
            <person name="Yu Y."/>
            <person name="Sakurai T."/>
            <person name="Umezawa T."/>
            <person name="Bhattacharyya M."/>
            <person name="Sandhu D."/>
            <person name="Valliyodan B."/>
            <person name="Lindquist E."/>
            <person name="Peto M."/>
            <person name="Grant D."/>
            <person name="Shu S."/>
            <person name="Goodstein D."/>
            <person name="Barry K."/>
            <person name="Futrell-Griggs M."/>
            <person name="Abernathy B."/>
            <person name="Du J."/>
            <person name="Tian Z."/>
            <person name="Zhu L."/>
            <person name="Gill N."/>
            <person name="Joshi T."/>
            <person name="Libault M."/>
            <person name="Sethuraman A."/>
            <person name="Zhang X."/>
            <person name="Shinozaki K."/>
            <person name="Nguyen H."/>
            <person name="Wing R."/>
            <person name="Cregan P."/>
            <person name="Specht J."/>
            <person name="Grimwood J."/>
            <person name="Rokhsar D."/>
            <person name="Stacey G."/>
            <person name="Shoemaker R."/>
            <person name="Jackson S."/>
        </authorList>
    </citation>
    <scope>NUCLEOTIDE SEQUENCE</scope>
    <source>
        <tissue evidence="6">Callus</tissue>
    </source>
</reference>
<dbReference type="RefSeq" id="XP_014621887.1">
    <property type="nucleotide sequence ID" value="XM_014766401.3"/>
</dbReference>
<keyword evidence="1" id="KW-0433">Leucine-rich repeat</keyword>
<dbReference type="Pfam" id="PF01582">
    <property type="entry name" value="TIR"/>
    <property type="match status" value="1"/>
</dbReference>
<keyword evidence="2" id="KW-0677">Repeat</keyword>
<proteinExistence type="predicted"/>
<dbReference type="InterPro" id="IPR002182">
    <property type="entry name" value="NB-ARC"/>
</dbReference>
<dbReference type="InterPro" id="IPR044974">
    <property type="entry name" value="Disease_R_plants"/>
</dbReference>
<dbReference type="Pfam" id="PF23282">
    <property type="entry name" value="WHD_ROQ1"/>
    <property type="match status" value="1"/>
</dbReference>
<dbReference type="SUPFAM" id="SSF52540">
    <property type="entry name" value="P-loop containing nucleoside triphosphate hydrolases"/>
    <property type="match status" value="1"/>
</dbReference>
<dbReference type="SMR" id="K7LYT2"/>
<dbReference type="Proteomes" id="UP000008827">
    <property type="component" value="Chromosome 13"/>
</dbReference>
<accession>K7LYT2</accession>
<keyword evidence="8" id="KW-1185">Reference proteome</keyword>
<dbReference type="Pfam" id="PF07725">
    <property type="entry name" value="LRR_3"/>
    <property type="match status" value="1"/>
</dbReference>
<dbReference type="AlphaFoldDB" id="K7LYT2"/>
<dbReference type="Gene3D" id="3.40.50.300">
    <property type="entry name" value="P-loop containing nucleotide triphosphate hydrolases"/>
    <property type="match status" value="2"/>
</dbReference>
<dbReference type="PRINTS" id="PR00364">
    <property type="entry name" value="DISEASERSIST"/>
</dbReference>
<dbReference type="InterPro" id="IPR027417">
    <property type="entry name" value="P-loop_NTPase"/>
</dbReference>
<dbReference type="PaxDb" id="3847-GLYMA13G15590.2"/>
<dbReference type="RefSeq" id="XP_014621889.1">
    <property type="nucleotide sequence ID" value="XM_014766403.3"/>
</dbReference>
<dbReference type="RefSeq" id="XP_014621892.1">
    <property type="nucleotide sequence ID" value="XM_014766406.3"/>
</dbReference>
<protein>
    <recommendedName>
        <fullName evidence="5">TIR domain-containing protein</fullName>
    </recommendedName>
</protein>